<name>A0A7E4VNJ1_PANRE</name>
<evidence type="ECO:0000313" key="1">
    <source>
        <dbReference type="Proteomes" id="UP000492821"/>
    </source>
</evidence>
<protein>
    <submittedName>
        <fullName evidence="2">Acyl-CoA_dh_1 domain-containing protein</fullName>
    </submittedName>
</protein>
<reference evidence="2" key="2">
    <citation type="submission" date="2020-10" db="UniProtKB">
        <authorList>
            <consortium name="WormBaseParasite"/>
        </authorList>
    </citation>
    <scope>IDENTIFICATION</scope>
</reference>
<dbReference type="WBParaSite" id="Pan_g22315.t1">
    <property type="protein sequence ID" value="Pan_g22315.t1"/>
    <property type="gene ID" value="Pan_g22315"/>
</dbReference>
<evidence type="ECO:0000313" key="2">
    <source>
        <dbReference type="WBParaSite" id="Pan_g22315.t1"/>
    </source>
</evidence>
<proteinExistence type="predicted"/>
<keyword evidence="1" id="KW-1185">Reference proteome</keyword>
<dbReference type="Proteomes" id="UP000492821">
    <property type="component" value="Unassembled WGS sequence"/>
</dbReference>
<sequence length="75" mass="7801">MAAVREVISFEQSSAQLAAQRVIPSAFSVGMDLKAGGIVGSLSNFGLLVVAKGPSAYKSSANVSSMKCGRLFRSY</sequence>
<reference evidence="1" key="1">
    <citation type="journal article" date="2013" name="Genetics">
        <title>The draft genome and transcriptome of Panagrellus redivivus are shaped by the harsh demands of a free-living lifestyle.</title>
        <authorList>
            <person name="Srinivasan J."/>
            <person name="Dillman A.R."/>
            <person name="Macchietto M.G."/>
            <person name="Heikkinen L."/>
            <person name="Lakso M."/>
            <person name="Fracchia K.M."/>
            <person name="Antoshechkin I."/>
            <person name="Mortazavi A."/>
            <person name="Wong G."/>
            <person name="Sternberg P.W."/>
        </authorList>
    </citation>
    <scope>NUCLEOTIDE SEQUENCE [LARGE SCALE GENOMIC DNA]</scope>
    <source>
        <strain evidence="1">MT8872</strain>
    </source>
</reference>
<accession>A0A7E4VNJ1</accession>
<dbReference type="AlphaFoldDB" id="A0A7E4VNJ1"/>
<organism evidence="1 2">
    <name type="scientific">Panagrellus redivivus</name>
    <name type="common">Microworm</name>
    <dbReference type="NCBI Taxonomy" id="6233"/>
    <lineage>
        <taxon>Eukaryota</taxon>
        <taxon>Metazoa</taxon>
        <taxon>Ecdysozoa</taxon>
        <taxon>Nematoda</taxon>
        <taxon>Chromadorea</taxon>
        <taxon>Rhabditida</taxon>
        <taxon>Tylenchina</taxon>
        <taxon>Panagrolaimomorpha</taxon>
        <taxon>Panagrolaimoidea</taxon>
        <taxon>Panagrolaimidae</taxon>
        <taxon>Panagrellus</taxon>
    </lineage>
</organism>